<reference evidence="3 4" key="1">
    <citation type="journal article" date="2016" name="Nat. Commun.">
        <title>Thousands of microbial genomes shed light on interconnected biogeochemical processes in an aquifer system.</title>
        <authorList>
            <person name="Anantharaman K."/>
            <person name="Brown C.T."/>
            <person name="Hug L.A."/>
            <person name="Sharon I."/>
            <person name="Castelle C.J."/>
            <person name="Probst A.J."/>
            <person name="Thomas B.C."/>
            <person name="Singh A."/>
            <person name="Wilkins M.J."/>
            <person name="Karaoz U."/>
            <person name="Brodie E.L."/>
            <person name="Williams K.H."/>
            <person name="Hubbard S.S."/>
            <person name="Banfield J.F."/>
        </authorList>
    </citation>
    <scope>NUCLEOTIDE SEQUENCE [LARGE SCALE GENOMIC DNA]</scope>
</reference>
<gene>
    <name evidence="3" type="ORF">A3G31_09875</name>
</gene>
<dbReference type="PANTHER" id="PTHR42915:SF1">
    <property type="entry name" value="PEPTIDOGLYCAN BETA-N-ACETYLMURAMIDASE NAMZ"/>
    <property type="match status" value="1"/>
</dbReference>
<sequence length="391" mass="44826">MTKRVKTGLELFFEKDFKKFKGKRVGLIVNQASIIHDYTNTVELFSSSKVVKLAAVFGPQHGIHGNTQDNMITWQGFTHSKLKIPVYSLYGETRIPTKEMLSDLDVLIFDLQDVGTRIYTFIYTMANAMKACVEYGKKFVVLDRPNPINGVSVEGDILEEKFSSFVGMYPIPVRHGMTVGELAKFFNKEFKIGADLEVIKMRGWKRNMWFDNTSLPWILPSPNMPFIDTASAFPGTVFFEGTNISEGRGTTRPFEIIGAPFIDPDKLISALVKEKLPGVLFTPYCFEPTFNKWKGEICGGIYIHVTDRNKFKPVITGISIIKAIYKLYPELFKWKKPPYEYEYEKLPFDVIAGTDKLRKQIIKNTPIKKIEASWSKSLSLYMKTREKYLLY</sequence>
<dbReference type="InterPro" id="IPR048503">
    <property type="entry name" value="NamZ_C"/>
</dbReference>
<evidence type="ECO:0008006" key="5">
    <source>
        <dbReference type="Google" id="ProtNLM"/>
    </source>
</evidence>
<evidence type="ECO:0000313" key="4">
    <source>
        <dbReference type="Proteomes" id="UP000178082"/>
    </source>
</evidence>
<proteinExistence type="predicted"/>
<dbReference type="Pfam" id="PF20732">
    <property type="entry name" value="NamZ_C"/>
    <property type="match status" value="1"/>
</dbReference>
<feature type="domain" description="Peptidoglycan beta-N-acetylmuramidase NamZ C-terminal" evidence="2">
    <location>
        <begin position="233"/>
        <end position="391"/>
    </location>
</feature>
<dbReference type="AlphaFoldDB" id="A0A1F7SL23"/>
<dbReference type="Proteomes" id="UP000178082">
    <property type="component" value="Unassembled WGS sequence"/>
</dbReference>
<comment type="caution">
    <text evidence="3">The sequence shown here is derived from an EMBL/GenBank/DDBJ whole genome shotgun (WGS) entry which is preliminary data.</text>
</comment>
<accession>A0A1F7SL23</accession>
<dbReference type="EMBL" id="MGDI01000011">
    <property type="protein sequence ID" value="OGL54463.1"/>
    <property type="molecule type" value="Genomic_DNA"/>
</dbReference>
<dbReference type="InterPro" id="IPR048502">
    <property type="entry name" value="NamZ_N"/>
</dbReference>
<dbReference type="Pfam" id="PF07075">
    <property type="entry name" value="NamZ_N"/>
    <property type="match status" value="1"/>
</dbReference>
<evidence type="ECO:0000313" key="3">
    <source>
        <dbReference type="EMBL" id="OGL54463.1"/>
    </source>
</evidence>
<dbReference type="InterPro" id="IPR008302">
    <property type="entry name" value="NamZ"/>
</dbReference>
<feature type="domain" description="Peptidoglycan beta-N-acetylmuramidase NamZ N-terminal" evidence="1">
    <location>
        <begin position="25"/>
        <end position="226"/>
    </location>
</feature>
<protein>
    <recommendedName>
        <fullName evidence="5">DUF1343 domain-containing protein</fullName>
    </recommendedName>
</protein>
<dbReference type="STRING" id="1817883.A3G31_09875"/>
<dbReference type="Gene3D" id="3.40.50.12170">
    <property type="entry name" value="Uncharacterised protein PF07075, DUF1343"/>
    <property type="match status" value="1"/>
</dbReference>
<dbReference type="PANTHER" id="PTHR42915">
    <property type="entry name" value="HYPOTHETICAL 460 KDA PROTEIN IN FEUA-SIGW INTERGENIC REGION [PRECURSOR]"/>
    <property type="match status" value="1"/>
</dbReference>
<evidence type="ECO:0000259" key="1">
    <source>
        <dbReference type="Pfam" id="PF07075"/>
    </source>
</evidence>
<evidence type="ECO:0000259" key="2">
    <source>
        <dbReference type="Pfam" id="PF20732"/>
    </source>
</evidence>
<dbReference type="GO" id="GO:0033922">
    <property type="term" value="F:peptidoglycan beta-N-acetylmuramidase activity"/>
    <property type="evidence" value="ECO:0007669"/>
    <property type="project" value="InterPro"/>
</dbReference>
<name>A0A1F7SL23_9BACT</name>
<dbReference type="Gene3D" id="3.90.1150.140">
    <property type="match status" value="1"/>
</dbReference>
<organism evidence="3 4">
    <name type="scientific">Candidatus Schekmanbacteria bacterium RIFCSPLOWO2_12_FULL_38_15</name>
    <dbReference type="NCBI Taxonomy" id="1817883"/>
    <lineage>
        <taxon>Bacteria</taxon>
        <taxon>Candidatus Schekmaniibacteriota</taxon>
    </lineage>
</organism>
<dbReference type="PIRSF" id="PIRSF016719">
    <property type="entry name" value="UCP016719"/>
    <property type="match status" value="1"/>
</dbReference>